<gene>
    <name evidence="2" type="ORF">GCM10012284_05140</name>
</gene>
<accession>A0A8J3BWF2</accession>
<dbReference type="EMBL" id="BMMX01000001">
    <property type="protein sequence ID" value="GGK74104.1"/>
    <property type="molecule type" value="Genomic_DNA"/>
</dbReference>
<keyword evidence="3" id="KW-1185">Reference proteome</keyword>
<reference evidence="2" key="1">
    <citation type="journal article" date="2014" name="Int. J. Syst. Evol. Microbiol.">
        <title>Complete genome sequence of Corynebacterium casei LMG S-19264T (=DSM 44701T), isolated from a smear-ripened cheese.</title>
        <authorList>
            <consortium name="US DOE Joint Genome Institute (JGI-PGF)"/>
            <person name="Walter F."/>
            <person name="Albersmeier A."/>
            <person name="Kalinowski J."/>
            <person name="Ruckert C."/>
        </authorList>
    </citation>
    <scope>NUCLEOTIDE SEQUENCE</scope>
    <source>
        <strain evidence="2">CGMCC 4.7299</strain>
    </source>
</reference>
<comment type="caution">
    <text evidence="2">The sequence shown here is derived from an EMBL/GenBank/DDBJ whole genome shotgun (WGS) entry which is preliminary data.</text>
</comment>
<evidence type="ECO:0000259" key="1">
    <source>
        <dbReference type="Pfam" id="PF18631"/>
    </source>
</evidence>
<dbReference type="Gene3D" id="2.40.100.20">
    <property type="match status" value="1"/>
</dbReference>
<evidence type="ECO:0000313" key="3">
    <source>
        <dbReference type="Proteomes" id="UP000656042"/>
    </source>
</evidence>
<dbReference type="InterPro" id="IPR040602">
    <property type="entry name" value="Cucumopine_C"/>
</dbReference>
<dbReference type="Proteomes" id="UP000656042">
    <property type="component" value="Unassembled WGS sequence"/>
</dbReference>
<dbReference type="Pfam" id="PF18631">
    <property type="entry name" value="Cucumopine_C"/>
    <property type="match status" value="1"/>
</dbReference>
<reference evidence="2" key="2">
    <citation type="submission" date="2020-09" db="EMBL/GenBank/DDBJ databases">
        <authorList>
            <person name="Sun Q."/>
            <person name="Zhou Y."/>
        </authorList>
    </citation>
    <scope>NUCLEOTIDE SEQUENCE</scope>
    <source>
        <strain evidence="2">CGMCC 4.7299</strain>
    </source>
</reference>
<organism evidence="2 3">
    <name type="scientific">Mangrovihabitans endophyticus</name>
    <dbReference type="NCBI Taxonomy" id="1751298"/>
    <lineage>
        <taxon>Bacteria</taxon>
        <taxon>Bacillati</taxon>
        <taxon>Actinomycetota</taxon>
        <taxon>Actinomycetes</taxon>
        <taxon>Micromonosporales</taxon>
        <taxon>Micromonosporaceae</taxon>
        <taxon>Mangrovihabitans</taxon>
    </lineage>
</organism>
<dbReference type="AlphaFoldDB" id="A0A8J3BWF2"/>
<proteinExistence type="predicted"/>
<feature type="domain" description="Cucumopine synthase C-terminal helical bundle" evidence="1">
    <location>
        <begin position="159"/>
        <end position="297"/>
    </location>
</feature>
<name>A0A8J3BWF2_9ACTN</name>
<dbReference type="RefSeq" id="WP_229715396.1">
    <property type="nucleotide sequence ID" value="NZ_BMMX01000001.1"/>
</dbReference>
<sequence length="319" mass="35122">MRQFEIRWQPIGESIRVTLDEKHNSEIVEPLWAAMPYRTLQGHALVAGDCFYHVPPAHDLIHATPDHKVDRKIQPDGTVFCSAVQHLTVKYGELTEPMPTSPIGHVIPEDVAKLPRIGELIWEAVHGNGTPVIAAVSHAGEAEGHGVRRLEVTGAALRPLIERIAQETEKVLVAPTDELIDMHEGTFFSGAGTKNSVLTTLVAVNGETRPLGYVSYAGLVRAARLTETPLKSLVALARILLVKPSEFLGYCGMDTLWEFTKEVNAALDQIATREDFAALMAQMTTYVNALGAWNLQLFPWSLAERTWTYRPTVNGGAYV</sequence>
<protein>
    <recommendedName>
        <fullName evidence="1">Cucumopine synthase C-terminal helical bundle domain-containing protein</fullName>
    </recommendedName>
</protein>
<evidence type="ECO:0000313" key="2">
    <source>
        <dbReference type="EMBL" id="GGK74104.1"/>
    </source>
</evidence>